<feature type="chain" id="PRO_5034586760" description="Peptidase A1 domain-containing protein" evidence="4">
    <location>
        <begin position="22"/>
        <end position="634"/>
    </location>
</feature>
<protein>
    <recommendedName>
        <fullName evidence="5">Peptidase A1 domain-containing protein</fullName>
    </recommendedName>
</protein>
<dbReference type="CDD" id="cd05471">
    <property type="entry name" value="pepsin_like"/>
    <property type="match status" value="1"/>
</dbReference>
<evidence type="ECO:0000256" key="4">
    <source>
        <dbReference type="SAM" id="SignalP"/>
    </source>
</evidence>
<feature type="domain" description="Peptidase A1" evidence="5">
    <location>
        <begin position="83"/>
        <end position="568"/>
    </location>
</feature>
<dbReference type="InterPro" id="IPR021109">
    <property type="entry name" value="Peptidase_aspartic_dom_sf"/>
</dbReference>
<dbReference type="SUPFAM" id="SSF50630">
    <property type="entry name" value="Acid proteases"/>
    <property type="match status" value="1"/>
</dbReference>
<dbReference type="EMBL" id="JAACJN010000010">
    <property type="protein sequence ID" value="KAF5391271.1"/>
    <property type="molecule type" value="Genomic_DNA"/>
</dbReference>
<dbReference type="PANTHER" id="PTHR47966">
    <property type="entry name" value="BETA-SITE APP-CLEAVING ENZYME, ISOFORM A-RELATED"/>
    <property type="match status" value="1"/>
</dbReference>
<evidence type="ECO:0000256" key="2">
    <source>
        <dbReference type="ARBA" id="ARBA00022750"/>
    </source>
</evidence>
<keyword evidence="7" id="KW-1185">Reference proteome</keyword>
<reference evidence="6 7" key="1">
    <citation type="journal article" date="2020" name="ISME J.">
        <title>Uncovering the hidden diversity of litter-decomposition mechanisms in mushroom-forming fungi.</title>
        <authorList>
            <person name="Floudas D."/>
            <person name="Bentzer J."/>
            <person name="Ahren D."/>
            <person name="Johansson T."/>
            <person name="Persson P."/>
            <person name="Tunlid A."/>
        </authorList>
    </citation>
    <scope>NUCLEOTIDE SEQUENCE [LARGE SCALE GENOMIC DNA]</scope>
    <source>
        <strain evidence="6 7">CBS 406.79</strain>
    </source>
</reference>
<comment type="similarity">
    <text evidence="1">Belongs to the peptidase A1 family.</text>
</comment>
<feature type="region of interest" description="Disordered" evidence="3">
    <location>
        <begin position="45"/>
        <end position="69"/>
    </location>
</feature>
<evidence type="ECO:0000256" key="3">
    <source>
        <dbReference type="SAM" id="MobiDB-lite"/>
    </source>
</evidence>
<dbReference type="InterPro" id="IPR001461">
    <property type="entry name" value="Aspartic_peptidase_A1"/>
</dbReference>
<feature type="compositionally biased region" description="Polar residues" evidence="3">
    <location>
        <begin position="45"/>
        <end position="60"/>
    </location>
</feature>
<dbReference type="PROSITE" id="PS00141">
    <property type="entry name" value="ASP_PROTEASE"/>
    <property type="match status" value="1"/>
</dbReference>
<dbReference type="OrthoDB" id="3089at2759"/>
<dbReference type="InterPro" id="IPR001969">
    <property type="entry name" value="Aspartic_peptidase_AS"/>
</dbReference>
<dbReference type="PROSITE" id="PS51767">
    <property type="entry name" value="PEPTIDASE_A1"/>
    <property type="match status" value="1"/>
</dbReference>
<keyword evidence="2" id="KW-0645">Protease</keyword>
<organism evidence="6 7">
    <name type="scientific">Collybiopsis confluens</name>
    <dbReference type="NCBI Taxonomy" id="2823264"/>
    <lineage>
        <taxon>Eukaryota</taxon>
        <taxon>Fungi</taxon>
        <taxon>Dikarya</taxon>
        <taxon>Basidiomycota</taxon>
        <taxon>Agaricomycotina</taxon>
        <taxon>Agaricomycetes</taxon>
        <taxon>Agaricomycetidae</taxon>
        <taxon>Agaricales</taxon>
        <taxon>Marasmiineae</taxon>
        <taxon>Omphalotaceae</taxon>
        <taxon>Collybiopsis</taxon>
    </lineage>
</organism>
<keyword evidence="2" id="KW-0064">Aspartyl protease</keyword>
<evidence type="ECO:0000313" key="6">
    <source>
        <dbReference type="EMBL" id="KAF5391271.1"/>
    </source>
</evidence>
<keyword evidence="4" id="KW-0732">Signal</keyword>
<dbReference type="InterPro" id="IPR034164">
    <property type="entry name" value="Pepsin-like_dom"/>
</dbReference>
<accession>A0A8H5HXP7</accession>
<evidence type="ECO:0000259" key="5">
    <source>
        <dbReference type="PROSITE" id="PS51767"/>
    </source>
</evidence>
<dbReference type="InterPro" id="IPR033121">
    <property type="entry name" value="PEPTIDASE_A1"/>
</dbReference>
<evidence type="ECO:0000256" key="1">
    <source>
        <dbReference type="ARBA" id="ARBA00007447"/>
    </source>
</evidence>
<dbReference type="Gene3D" id="2.40.70.10">
    <property type="entry name" value="Acid Proteases"/>
    <property type="match status" value="2"/>
</dbReference>
<dbReference type="Proteomes" id="UP000518752">
    <property type="component" value="Unassembled WGS sequence"/>
</dbReference>
<dbReference type="AlphaFoldDB" id="A0A8H5HXP7"/>
<proteinExistence type="inferred from homology"/>
<dbReference type="GO" id="GO:0004190">
    <property type="term" value="F:aspartic-type endopeptidase activity"/>
    <property type="evidence" value="ECO:0007669"/>
    <property type="project" value="UniProtKB-KW"/>
</dbReference>
<evidence type="ECO:0000313" key="7">
    <source>
        <dbReference type="Proteomes" id="UP000518752"/>
    </source>
</evidence>
<dbReference type="PANTHER" id="PTHR47966:SF74">
    <property type="entry name" value="AGR407CP"/>
    <property type="match status" value="1"/>
</dbReference>
<feature type="signal peptide" evidence="4">
    <location>
        <begin position="1"/>
        <end position="21"/>
    </location>
</feature>
<name>A0A8H5HXP7_9AGAR</name>
<keyword evidence="2" id="KW-0378">Hydrolase</keyword>
<comment type="caution">
    <text evidence="6">The sequence shown here is derived from an EMBL/GenBank/DDBJ whole genome shotgun (WGS) entry which is preliminary data.</text>
</comment>
<gene>
    <name evidence="6" type="ORF">D9757_001965</name>
</gene>
<dbReference type="Pfam" id="PF00026">
    <property type="entry name" value="Asp"/>
    <property type="match status" value="2"/>
</dbReference>
<sequence>MSRLSQLSILFFLTLFALVSAGSTKSIRSDAVQIPLHRTLKANKNQSLQSRQFSQATDTQGEPREQQDSGRQIYLTDFLDVTYSIDIEVSGVELTVIVDTGSSDFWMISDTCNLSTCARLPRQSGNDPQLYPESSSYTHPNVSESDFRSTYLAASLLYGDSRTGTQASGVIGSSNVKIGTSPADLPVLKSQYFAAINNTNTSVLETGCVGILGLGFPLHSVLLLEVFQKDHPEFEASTGRNHLGLRSPKSSSEQTAFYSRRTFPNLSGFNKRLLAQTPATKRLATLNRGKIDHDEDFRRRQTFCGQSEVNSTTTPWAPRLLSTLNVYGPPVWRLVTNTANSSCAAQTDHKDTQTFVMAPMFTVSLQRDINSENDDINTGVLTIGGLPPDTNENEFTWVDVRRYGVQDGGLQGGAGLEDEVYPITWEIPIDDVFFDGTKLPRSALVDPQIGVTGLIDTGNSLIRGPPDLVQHIVDLVEGNSQNPSCMTPHTLAFRIGGAMFAVDPRDLFWESKNGTDCHLNVVPTDVPMRSDAGSGQRGYLFSWNLGDPFLKRLGSTTLYHAPLSTGFCGSVWAAFYYGNTTHPSVDPPRIGLKSTAFKVIIHPDVSNPLPQAEGAIPGVIQRPGLPSALTLLVE</sequence>
<dbReference type="GO" id="GO:0006508">
    <property type="term" value="P:proteolysis"/>
    <property type="evidence" value="ECO:0007669"/>
    <property type="project" value="InterPro"/>
</dbReference>